<evidence type="ECO:0000256" key="2">
    <source>
        <dbReference type="ARBA" id="ARBA00022679"/>
    </source>
</evidence>
<evidence type="ECO:0000256" key="1">
    <source>
        <dbReference type="ARBA" id="ARBA00022603"/>
    </source>
</evidence>
<reference evidence="3" key="1">
    <citation type="submission" date="2020-08" db="EMBL/GenBank/DDBJ databases">
        <title>Genome public.</title>
        <authorList>
            <person name="Liu C."/>
            <person name="Sun Q."/>
        </authorList>
    </citation>
    <scope>NUCLEOTIDE SEQUENCE</scope>
    <source>
        <strain evidence="3">BX7</strain>
    </source>
</reference>
<sequence>MRVITGTARGIRLTTPPGLDTRPTIDRVKEAVFSKIQFEIEGRDVLDLFAGSGQMGIEALSRGARHCDFCDLDQRACDCIRDNLLRTDLEQSGEIYAIDYLRMLSFAQRTRRYGLVFLDPPYQQDDLERSLEHLANGDILTDDAVVVCECGLEKELPETAGCLVKGKSARYGKVRIEVYRRETR</sequence>
<dbReference type="Proteomes" id="UP000620366">
    <property type="component" value="Unassembled WGS sequence"/>
</dbReference>
<dbReference type="GO" id="GO:0052913">
    <property type="term" value="F:16S rRNA (guanine(966)-N(2))-methyltransferase activity"/>
    <property type="evidence" value="ECO:0007669"/>
    <property type="project" value="UniProtKB-EC"/>
</dbReference>
<dbReference type="InterPro" id="IPR029063">
    <property type="entry name" value="SAM-dependent_MTases_sf"/>
</dbReference>
<dbReference type="AlphaFoldDB" id="A0A926DB03"/>
<dbReference type="Gene3D" id="3.40.50.150">
    <property type="entry name" value="Vaccinia Virus protein VP39"/>
    <property type="match status" value="1"/>
</dbReference>
<dbReference type="NCBIfam" id="TIGR00095">
    <property type="entry name" value="16S rRNA (guanine(966)-N(2))-methyltransferase RsmD"/>
    <property type="match status" value="1"/>
</dbReference>
<proteinExistence type="predicted"/>
<name>A0A926DB03_9FIRM</name>
<dbReference type="PIRSF" id="PIRSF004553">
    <property type="entry name" value="CHP00095"/>
    <property type="match status" value="1"/>
</dbReference>
<dbReference type="EMBL" id="JACRSP010000001">
    <property type="protein sequence ID" value="MBC8535178.1"/>
    <property type="molecule type" value="Genomic_DNA"/>
</dbReference>
<dbReference type="RefSeq" id="WP_249298815.1">
    <property type="nucleotide sequence ID" value="NZ_JACRSP010000001.1"/>
</dbReference>
<keyword evidence="4" id="KW-1185">Reference proteome</keyword>
<dbReference type="InterPro" id="IPR004398">
    <property type="entry name" value="RNA_MeTrfase_RsmD"/>
</dbReference>
<comment type="caution">
    <text evidence="3">The sequence shown here is derived from an EMBL/GenBank/DDBJ whole genome shotgun (WGS) entry which is preliminary data.</text>
</comment>
<evidence type="ECO:0000313" key="4">
    <source>
        <dbReference type="Proteomes" id="UP000620366"/>
    </source>
</evidence>
<keyword evidence="2 3" id="KW-0808">Transferase</keyword>
<accession>A0A926DB03</accession>
<dbReference type="PANTHER" id="PTHR43542">
    <property type="entry name" value="METHYLTRANSFERASE"/>
    <property type="match status" value="1"/>
</dbReference>
<dbReference type="EC" id="2.1.1.171" evidence="3"/>
<dbReference type="PANTHER" id="PTHR43542:SF1">
    <property type="entry name" value="METHYLTRANSFERASE"/>
    <property type="match status" value="1"/>
</dbReference>
<dbReference type="SUPFAM" id="SSF53335">
    <property type="entry name" value="S-adenosyl-L-methionine-dependent methyltransferases"/>
    <property type="match status" value="1"/>
</dbReference>
<gene>
    <name evidence="3" type="primary">rsmD</name>
    <name evidence="3" type="ORF">H8695_00505</name>
</gene>
<dbReference type="CDD" id="cd02440">
    <property type="entry name" value="AdoMet_MTases"/>
    <property type="match status" value="1"/>
</dbReference>
<organism evidence="3 4">
    <name type="scientific">Feifania hominis</name>
    <dbReference type="NCBI Taxonomy" id="2763660"/>
    <lineage>
        <taxon>Bacteria</taxon>
        <taxon>Bacillati</taxon>
        <taxon>Bacillota</taxon>
        <taxon>Clostridia</taxon>
        <taxon>Eubacteriales</taxon>
        <taxon>Feifaniaceae</taxon>
        <taxon>Feifania</taxon>
    </lineage>
</organism>
<dbReference type="Pfam" id="PF03602">
    <property type="entry name" value="Cons_hypoth95"/>
    <property type="match status" value="1"/>
</dbReference>
<protein>
    <submittedName>
        <fullName evidence="3">16S rRNA (Guanine(966)-N(2))-methyltransferase RsmD</fullName>
        <ecNumber evidence="3">2.1.1.171</ecNumber>
    </submittedName>
</protein>
<keyword evidence="1 3" id="KW-0489">Methyltransferase</keyword>
<evidence type="ECO:0000313" key="3">
    <source>
        <dbReference type="EMBL" id="MBC8535178.1"/>
    </source>
</evidence>